<evidence type="ECO:0000256" key="3">
    <source>
        <dbReference type="SAM" id="MobiDB-lite"/>
    </source>
</evidence>
<dbReference type="Pfam" id="PF13898">
    <property type="entry name" value="MINDY-3_4_CD"/>
    <property type="match status" value="1"/>
</dbReference>
<dbReference type="AlphaFoldDB" id="A0A9W2Y827"/>
<feature type="domain" description="Deubiquitinating enzyme MINDY-3/4 conserved" evidence="4">
    <location>
        <begin position="4"/>
        <end position="370"/>
    </location>
</feature>
<protein>
    <recommendedName>
        <fullName evidence="2">Ubiquitin carboxyl-terminal hydrolase MINDY</fullName>
        <ecNumber evidence="2">3.4.19.12</ecNumber>
    </recommendedName>
</protein>
<dbReference type="GO" id="GO:0071108">
    <property type="term" value="P:protein K48-linked deubiquitination"/>
    <property type="evidence" value="ECO:0007669"/>
    <property type="project" value="InterPro"/>
</dbReference>
<keyword evidence="2" id="KW-0645">Protease</keyword>
<evidence type="ECO:0000256" key="1">
    <source>
        <dbReference type="ARBA" id="ARBA00011074"/>
    </source>
</evidence>
<dbReference type="GO" id="GO:0004843">
    <property type="term" value="F:cysteine-type deubiquitinase activity"/>
    <property type="evidence" value="ECO:0007669"/>
    <property type="project" value="UniProtKB-UniRule"/>
</dbReference>
<dbReference type="Proteomes" id="UP000515150">
    <property type="component" value="Chromosome 13"/>
</dbReference>
<accession>A0A9W2Y827</accession>
<comment type="similarity">
    <text evidence="1 2">Belongs to the MINDY deubiquitinase family. FAM188 subfamily.</text>
</comment>
<keyword evidence="2" id="KW-0833">Ubl conjugation pathway</keyword>
<dbReference type="InterPro" id="IPR025257">
    <property type="entry name" value="MINDY-3/4_CD"/>
</dbReference>
<name>A0A9W2Y827_BETSP</name>
<evidence type="ECO:0000313" key="5">
    <source>
        <dbReference type="Proteomes" id="UP000515150"/>
    </source>
</evidence>
<reference evidence="6" key="1">
    <citation type="submission" date="2025-08" db="UniProtKB">
        <authorList>
            <consortium name="RefSeq"/>
        </authorList>
    </citation>
    <scope>IDENTIFICATION</scope>
</reference>
<evidence type="ECO:0000313" key="6">
    <source>
        <dbReference type="RefSeq" id="XP_055370173.1"/>
    </source>
</evidence>
<gene>
    <name evidence="6" type="primary">mindy4b</name>
</gene>
<evidence type="ECO:0000256" key="2">
    <source>
        <dbReference type="RuleBase" id="RU367088"/>
    </source>
</evidence>
<dbReference type="GO" id="GO:0006508">
    <property type="term" value="P:proteolysis"/>
    <property type="evidence" value="ECO:0007669"/>
    <property type="project" value="UniProtKB-KW"/>
</dbReference>
<dbReference type="GeneID" id="114868002"/>
<dbReference type="RefSeq" id="XP_055370173.1">
    <property type="nucleotide sequence ID" value="XM_055514198.1"/>
</dbReference>
<organism evidence="5 6">
    <name type="scientific">Betta splendens</name>
    <name type="common">Siamese fighting fish</name>
    <dbReference type="NCBI Taxonomy" id="158456"/>
    <lineage>
        <taxon>Eukaryota</taxon>
        <taxon>Metazoa</taxon>
        <taxon>Chordata</taxon>
        <taxon>Craniata</taxon>
        <taxon>Vertebrata</taxon>
        <taxon>Euteleostomi</taxon>
        <taxon>Actinopterygii</taxon>
        <taxon>Neopterygii</taxon>
        <taxon>Teleostei</taxon>
        <taxon>Neoteleostei</taxon>
        <taxon>Acanthomorphata</taxon>
        <taxon>Anabantaria</taxon>
        <taxon>Anabantiformes</taxon>
        <taxon>Anabantoidei</taxon>
        <taxon>Osphronemidae</taxon>
        <taxon>Betta</taxon>
    </lineage>
</organism>
<keyword evidence="2 6" id="KW-0378">Hydrolase</keyword>
<dbReference type="PANTHER" id="PTHR12473">
    <property type="entry name" value="UBIQUITIN CARBOXYL-TERMINAL HYDROLASE MINDY-4-RELATED"/>
    <property type="match status" value="1"/>
</dbReference>
<dbReference type="SMART" id="SM01174">
    <property type="entry name" value="DUF4205"/>
    <property type="match status" value="1"/>
</dbReference>
<dbReference type="GO" id="GO:1990380">
    <property type="term" value="F:K48-linked deubiquitinase activity"/>
    <property type="evidence" value="ECO:0007669"/>
    <property type="project" value="UniProtKB-UniRule"/>
</dbReference>
<dbReference type="EC" id="3.4.19.12" evidence="2"/>
<dbReference type="CTD" id="646951"/>
<proteinExistence type="inferred from homology"/>
<evidence type="ECO:0000259" key="4">
    <source>
        <dbReference type="SMART" id="SM01174"/>
    </source>
</evidence>
<comment type="catalytic activity">
    <reaction evidence="2">
        <text>Thiol-dependent hydrolysis of ester, thioester, amide, peptide and isopeptide bonds formed by the C-terminal Gly of ubiquitin (a 76-residue protein attached to proteins as an intracellular targeting signal).</text>
        <dbReference type="EC" id="3.4.19.12"/>
    </reaction>
</comment>
<keyword evidence="5" id="KW-1185">Reference proteome</keyword>
<sequence>MPSRRTGVEPGPSRWWSRPESSNTCCSCIRTAWRDEPCTGTWTRLHFLQRSASKHLSVLVLCLLPASARSDRSSRSGRWRRRCPTASGRPDRSSVLRWLWWRRTTASLLPWTTSWTTSRRSSHIEEEETSHLAFVSQFKEEGGHGVILFLYSLICSRTVDRLKEDLDSSTHHLLHLSLGNFICRQALLNLLLTGRACPHVFNGAVHVEERPPAERPLQGVLCRSDVGYLHWSREQMERDTLPQVGSMLKTPRFPIWVCCINGSCSVLFSLNRMLLSDWKMEHLFYLYYYNGQSSQRSTVRLTVGEDRDRPGWVGVQSYPLFASSVLCADTHSHHWEASSTDTEGDPEKRFPSLEMTIRTKWAGAAITWNDTLPFY</sequence>
<feature type="region of interest" description="Disordered" evidence="3">
    <location>
        <begin position="1"/>
        <end position="22"/>
    </location>
</feature>
<comment type="function">
    <text evidence="2">Hydrolase that can remove 'Lys-48'-linked conjugated ubiquitin from proteins.</text>
</comment>
<dbReference type="PANTHER" id="PTHR12473:SF18">
    <property type="entry name" value="INACTIVE UBIQUITIN CARBOXYL-TERMINAL HYDROLASE MINDY-4B"/>
    <property type="match status" value="1"/>
</dbReference>
<dbReference type="InterPro" id="IPR039785">
    <property type="entry name" value="MINY3/4"/>
</dbReference>
<keyword evidence="2" id="KW-0788">Thiol protease</keyword>